<dbReference type="OrthoDB" id="2692154at2"/>
<keyword evidence="2" id="KW-0472">Membrane</keyword>
<keyword evidence="4" id="KW-1185">Reference proteome</keyword>
<dbReference type="EMBL" id="RCHR01000001">
    <property type="protein sequence ID" value="RLL48043.1"/>
    <property type="molecule type" value="Genomic_DNA"/>
</dbReference>
<reference evidence="3 4" key="1">
    <citation type="submission" date="2018-10" db="EMBL/GenBank/DDBJ databases">
        <title>Oceanobacillus sp. YLB-02 draft genome.</title>
        <authorList>
            <person name="Yu L."/>
        </authorList>
    </citation>
    <scope>NUCLEOTIDE SEQUENCE [LARGE SCALE GENOMIC DNA]</scope>
    <source>
        <strain evidence="3 4">YLB-02</strain>
    </source>
</reference>
<dbReference type="Proteomes" id="UP000270219">
    <property type="component" value="Unassembled WGS sequence"/>
</dbReference>
<accession>A0A498D9P5</accession>
<feature type="region of interest" description="Disordered" evidence="1">
    <location>
        <begin position="29"/>
        <end position="82"/>
    </location>
</feature>
<keyword evidence="2" id="KW-1133">Transmembrane helix</keyword>
<keyword evidence="2" id="KW-0812">Transmembrane</keyword>
<comment type="caution">
    <text evidence="3">The sequence shown here is derived from an EMBL/GenBank/DDBJ whole genome shotgun (WGS) entry which is preliminary data.</text>
</comment>
<evidence type="ECO:0000313" key="3">
    <source>
        <dbReference type="EMBL" id="RLL48043.1"/>
    </source>
</evidence>
<dbReference type="RefSeq" id="WP_121520839.1">
    <property type="nucleotide sequence ID" value="NZ_RCHR01000001.1"/>
</dbReference>
<gene>
    <name evidence="3" type="ORF">D8M04_01825</name>
</gene>
<evidence type="ECO:0000256" key="1">
    <source>
        <dbReference type="SAM" id="MobiDB-lite"/>
    </source>
</evidence>
<organism evidence="3 4">
    <name type="scientific">Oceanobacillus piezotolerans</name>
    <dbReference type="NCBI Taxonomy" id="2448030"/>
    <lineage>
        <taxon>Bacteria</taxon>
        <taxon>Bacillati</taxon>
        <taxon>Bacillota</taxon>
        <taxon>Bacilli</taxon>
        <taxon>Bacillales</taxon>
        <taxon>Bacillaceae</taxon>
        <taxon>Oceanobacillus</taxon>
    </lineage>
</organism>
<evidence type="ECO:0000256" key="2">
    <source>
        <dbReference type="SAM" id="Phobius"/>
    </source>
</evidence>
<name>A0A498D9P5_9BACI</name>
<dbReference type="AlphaFoldDB" id="A0A498D9P5"/>
<sequence>MEGLLDLIFENFFVILILLSGLLGLFGKNEKDKKTDKPHPKRPSPSNTTMEQKSQRKVQEPSSPIPTTISIEDQKKEQMERLASQLKTDVKASMEAINGREISNHSFDAFKGKELQRKAEQLSEEQKKLKREIGNNLTKKGLVQGIIMSEVLGPPRARKPFRTVSDERKFK</sequence>
<feature type="transmembrane region" description="Helical" evidence="2">
    <location>
        <begin position="6"/>
        <end position="27"/>
    </location>
</feature>
<feature type="compositionally biased region" description="Polar residues" evidence="1">
    <location>
        <begin position="60"/>
        <end position="71"/>
    </location>
</feature>
<proteinExistence type="predicted"/>
<feature type="compositionally biased region" description="Basic and acidic residues" evidence="1">
    <location>
        <begin position="29"/>
        <end position="38"/>
    </location>
</feature>
<protein>
    <submittedName>
        <fullName evidence="3">Uncharacterized protein</fullName>
    </submittedName>
</protein>
<evidence type="ECO:0000313" key="4">
    <source>
        <dbReference type="Proteomes" id="UP000270219"/>
    </source>
</evidence>